<evidence type="ECO:0000256" key="1">
    <source>
        <dbReference type="ARBA" id="ARBA00004589"/>
    </source>
</evidence>
<dbReference type="PROSITE" id="PS52012">
    <property type="entry name" value="CFEM"/>
    <property type="match status" value="1"/>
</dbReference>
<feature type="domain" description="CFEM" evidence="11">
    <location>
        <begin position="226"/>
        <end position="353"/>
    </location>
</feature>
<sequence>MHQDGTIGDEAFAVLQLESDPGKRNGKRKRMHLSYVQYSISALLSQTECKTRNARSSKGAMGAVNAPSMHATSQLQLSSEHLRLSAHALLVLLLRFVFGPSVFVAACVAIAIFSSLSISRLLLRFSSLSSTSSSSFSSVILSSAIPHIAFPAALPSYSLPPTLPAHPIVTVAHNHSLDFPSSSPNQSQQQSLLPSNRRTSVPIVVTTTTSLCHRAAYYYHYHVARSLTGRHPAAACILAMASTTIVPFSTLPACAAECYQLYDANGGCVPPAVASGNIQNYAQCFCTNAYVSAFATGSTGVCDTACTLATQTGDLASIRNWFTSFCSADGKAVATTGTGTGTSTASSSSAKSSHKAGSGNHSWLNNHWQWVVFIVVVVVGIIAIWVGACFWHRRYIRRKDRQYALNNIRASTGAASGTMGLSAPSQHEVQHHNSMRGSVILANTGGAAGIPGVAPTTATTPAASTPSVAPGTAVTYDANAEKRRSNVLVGRRRN</sequence>
<keyword evidence="6" id="KW-0732">Signal</keyword>
<evidence type="ECO:0000313" key="13">
    <source>
        <dbReference type="Proteomes" id="UP000016923"/>
    </source>
</evidence>
<keyword evidence="10" id="KW-0812">Transmembrane</keyword>
<keyword evidence="4" id="KW-0964">Secreted</keyword>
<evidence type="ECO:0000313" key="12">
    <source>
        <dbReference type="EMBL" id="EPE04202.1"/>
    </source>
</evidence>
<evidence type="ECO:0000256" key="10">
    <source>
        <dbReference type="SAM" id="Phobius"/>
    </source>
</evidence>
<dbReference type="HOGENOM" id="CLU_552196_0_0_1"/>
<evidence type="ECO:0000256" key="6">
    <source>
        <dbReference type="ARBA" id="ARBA00022729"/>
    </source>
</evidence>
<keyword evidence="13" id="KW-1185">Reference proteome</keyword>
<dbReference type="EMBL" id="KE148162">
    <property type="protein sequence ID" value="EPE04202.1"/>
    <property type="molecule type" value="Genomic_DNA"/>
</dbReference>
<evidence type="ECO:0000259" key="11">
    <source>
        <dbReference type="PROSITE" id="PS52012"/>
    </source>
</evidence>
<dbReference type="VEuPathDB" id="FungiDB:F503_04717"/>
<comment type="similarity">
    <text evidence="3">Belongs to the RBT5 family.</text>
</comment>
<keyword evidence="5" id="KW-0325">Glycoprotein</keyword>
<reference evidence="12 13" key="1">
    <citation type="journal article" date="2013" name="BMC Genomics">
        <title>The genome and transcriptome of the pine saprophyte Ophiostoma piceae, and a comparison with the bark beetle-associated pine pathogen Grosmannia clavigera.</title>
        <authorList>
            <person name="Haridas S."/>
            <person name="Wang Y."/>
            <person name="Lim L."/>
            <person name="Massoumi Alamouti S."/>
            <person name="Jackman S."/>
            <person name="Docking R."/>
            <person name="Robertson G."/>
            <person name="Birol I."/>
            <person name="Bohlmann J."/>
            <person name="Breuil C."/>
        </authorList>
    </citation>
    <scope>NUCLEOTIDE SEQUENCE [LARGE SCALE GENOMIC DNA]</scope>
    <source>
        <strain evidence="12 13">UAMH 11346</strain>
    </source>
</reference>
<dbReference type="AlphaFoldDB" id="S3BUR2"/>
<dbReference type="GO" id="GO:0005576">
    <property type="term" value="C:extracellular region"/>
    <property type="evidence" value="ECO:0007669"/>
    <property type="project" value="UniProtKB-SubCell"/>
</dbReference>
<dbReference type="eggNOG" id="ENOG502SPC3">
    <property type="taxonomic scope" value="Eukaryota"/>
</dbReference>
<dbReference type="InterPro" id="IPR008427">
    <property type="entry name" value="Extracellular_membr_CFEM_dom"/>
</dbReference>
<dbReference type="Proteomes" id="UP000016923">
    <property type="component" value="Unassembled WGS sequence"/>
</dbReference>
<name>S3BUR2_OPHP1</name>
<keyword evidence="10" id="KW-1133">Transmembrane helix</keyword>
<organism evidence="12 13">
    <name type="scientific">Ophiostoma piceae (strain UAMH 11346)</name>
    <name type="common">Sap stain fungus</name>
    <dbReference type="NCBI Taxonomy" id="1262450"/>
    <lineage>
        <taxon>Eukaryota</taxon>
        <taxon>Fungi</taxon>
        <taxon>Dikarya</taxon>
        <taxon>Ascomycota</taxon>
        <taxon>Pezizomycotina</taxon>
        <taxon>Sordariomycetes</taxon>
        <taxon>Sordariomycetidae</taxon>
        <taxon>Ophiostomatales</taxon>
        <taxon>Ophiostomataceae</taxon>
        <taxon>Ophiostoma</taxon>
    </lineage>
</organism>
<dbReference type="GO" id="GO:0098552">
    <property type="term" value="C:side of membrane"/>
    <property type="evidence" value="ECO:0007669"/>
    <property type="project" value="UniProtKB-KW"/>
</dbReference>
<evidence type="ECO:0000256" key="7">
    <source>
        <dbReference type="ARBA" id="ARBA00023157"/>
    </source>
</evidence>
<proteinExistence type="inferred from homology"/>
<evidence type="ECO:0000256" key="8">
    <source>
        <dbReference type="ARBA" id="ARBA00023288"/>
    </source>
</evidence>
<protein>
    <submittedName>
        <fullName evidence="12">Integral membrane protein</fullName>
    </submittedName>
</protein>
<keyword evidence="10" id="KW-0472">Membrane</keyword>
<keyword evidence="5" id="KW-0336">GPI-anchor</keyword>
<evidence type="ECO:0000256" key="9">
    <source>
        <dbReference type="PROSITE-ProRule" id="PRU01356"/>
    </source>
</evidence>
<evidence type="ECO:0000256" key="4">
    <source>
        <dbReference type="ARBA" id="ARBA00022525"/>
    </source>
</evidence>
<feature type="transmembrane region" description="Helical" evidence="10">
    <location>
        <begin position="368"/>
        <end position="391"/>
    </location>
</feature>
<evidence type="ECO:0000256" key="5">
    <source>
        <dbReference type="ARBA" id="ARBA00022622"/>
    </source>
</evidence>
<evidence type="ECO:0000256" key="3">
    <source>
        <dbReference type="ARBA" id="ARBA00010031"/>
    </source>
</evidence>
<evidence type="ECO:0000256" key="2">
    <source>
        <dbReference type="ARBA" id="ARBA00004613"/>
    </source>
</evidence>
<comment type="caution">
    <text evidence="9">Lacks conserved residue(s) required for the propagation of feature annotation.</text>
</comment>
<gene>
    <name evidence="12" type="ORF">F503_04717</name>
</gene>
<keyword evidence="7" id="KW-1015">Disulfide bond</keyword>
<keyword evidence="8" id="KW-0449">Lipoprotein</keyword>
<comment type="subcellular location">
    <subcellularLocation>
        <location evidence="1">Membrane</location>
        <topology evidence="1">Lipid-anchor</topology>
        <topology evidence="1">GPI-anchor</topology>
    </subcellularLocation>
    <subcellularLocation>
        <location evidence="2">Secreted</location>
    </subcellularLocation>
</comment>
<dbReference type="OrthoDB" id="5426355at2759"/>
<accession>S3BUR2</accession>